<evidence type="ECO:0000313" key="1">
    <source>
        <dbReference type="EMBL" id="KAF5730964.1"/>
    </source>
</evidence>
<sequence length="96" mass="10724">MPKLLLPSAPMTDSSNANVVTILQLLDKSPETLVSSLQQKRSPSSDRAGKVRNNDWLVEEILRERRVAIDSGRLKGRRLFESLERATVIGLEGLVR</sequence>
<organism evidence="1 2">
    <name type="scientific">Tripterygium wilfordii</name>
    <name type="common">Thunder God vine</name>
    <dbReference type="NCBI Taxonomy" id="458696"/>
    <lineage>
        <taxon>Eukaryota</taxon>
        <taxon>Viridiplantae</taxon>
        <taxon>Streptophyta</taxon>
        <taxon>Embryophyta</taxon>
        <taxon>Tracheophyta</taxon>
        <taxon>Spermatophyta</taxon>
        <taxon>Magnoliopsida</taxon>
        <taxon>eudicotyledons</taxon>
        <taxon>Gunneridae</taxon>
        <taxon>Pentapetalae</taxon>
        <taxon>rosids</taxon>
        <taxon>fabids</taxon>
        <taxon>Celastrales</taxon>
        <taxon>Celastraceae</taxon>
        <taxon>Tripterygium</taxon>
    </lineage>
</organism>
<dbReference type="AlphaFoldDB" id="A0A7J7C9W7"/>
<protein>
    <submittedName>
        <fullName evidence="1">Uncharacterized protein</fullName>
    </submittedName>
</protein>
<dbReference type="EMBL" id="JAAARO010000019">
    <property type="protein sequence ID" value="KAF5730964.1"/>
    <property type="molecule type" value="Genomic_DNA"/>
</dbReference>
<evidence type="ECO:0000313" key="2">
    <source>
        <dbReference type="Proteomes" id="UP000593562"/>
    </source>
</evidence>
<reference evidence="1 2" key="1">
    <citation type="journal article" date="2020" name="Nat. Commun.">
        <title>Genome of Tripterygium wilfordii and identification of cytochrome P450 involved in triptolide biosynthesis.</title>
        <authorList>
            <person name="Tu L."/>
            <person name="Su P."/>
            <person name="Zhang Z."/>
            <person name="Gao L."/>
            <person name="Wang J."/>
            <person name="Hu T."/>
            <person name="Zhou J."/>
            <person name="Zhang Y."/>
            <person name="Zhao Y."/>
            <person name="Liu Y."/>
            <person name="Song Y."/>
            <person name="Tong Y."/>
            <person name="Lu Y."/>
            <person name="Yang J."/>
            <person name="Xu C."/>
            <person name="Jia M."/>
            <person name="Peters R.J."/>
            <person name="Huang L."/>
            <person name="Gao W."/>
        </authorList>
    </citation>
    <scope>NUCLEOTIDE SEQUENCE [LARGE SCALE GENOMIC DNA]</scope>
    <source>
        <strain evidence="2">cv. XIE 37</strain>
        <tissue evidence="1">Leaf</tissue>
    </source>
</reference>
<gene>
    <name evidence="1" type="ORF">HS088_TW19G00567</name>
</gene>
<name>A0A7J7C9W7_TRIWF</name>
<keyword evidence="2" id="KW-1185">Reference proteome</keyword>
<proteinExistence type="predicted"/>
<dbReference type="Proteomes" id="UP000593562">
    <property type="component" value="Unassembled WGS sequence"/>
</dbReference>
<accession>A0A7J7C9W7</accession>
<comment type="caution">
    <text evidence="1">The sequence shown here is derived from an EMBL/GenBank/DDBJ whole genome shotgun (WGS) entry which is preliminary data.</text>
</comment>
<dbReference type="InParanoid" id="A0A7J7C9W7"/>